<feature type="region of interest" description="Disordered" evidence="5">
    <location>
        <begin position="1"/>
        <end position="96"/>
    </location>
</feature>
<name>A0A1X6X848_9MICO</name>
<dbReference type="AlphaFoldDB" id="A0A1X6X848"/>
<dbReference type="GO" id="GO:0016757">
    <property type="term" value="F:glycosyltransferase activity"/>
    <property type="evidence" value="ECO:0007669"/>
    <property type="project" value="UniProtKB-KW"/>
</dbReference>
<keyword evidence="8" id="KW-1185">Reference proteome</keyword>
<evidence type="ECO:0000259" key="6">
    <source>
        <dbReference type="Pfam" id="PF00535"/>
    </source>
</evidence>
<evidence type="ECO:0000313" key="7">
    <source>
        <dbReference type="EMBL" id="SLM95309.1"/>
    </source>
</evidence>
<proteinExistence type="inferred from homology"/>
<accession>A0A1X6X848</accession>
<dbReference type="InterPro" id="IPR029044">
    <property type="entry name" value="Nucleotide-diphossugar_trans"/>
</dbReference>
<gene>
    <name evidence="7" type="ORF">FM105_04655</name>
</gene>
<feature type="compositionally biased region" description="Basic and acidic residues" evidence="5">
    <location>
        <begin position="39"/>
        <end position="49"/>
    </location>
</feature>
<dbReference type="PANTHER" id="PTHR43179">
    <property type="entry name" value="RHAMNOSYLTRANSFERASE WBBL"/>
    <property type="match status" value="1"/>
</dbReference>
<evidence type="ECO:0000256" key="3">
    <source>
        <dbReference type="ARBA" id="ARBA00022676"/>
    </source>
</evidence>
<dbReference type="PANTHER" id="PTHR43179:SF12">
    <property type="entry name" value="GALACTOFURANOSYLTRANSFERASE GLFT2"/>
    <property type="match status" value="1"/>
</dbReference>
<keyword evidence="4 7" id="KW-0808">Transferase</keyword>
<evidence type="ECO:0000256" key="2">
    <source>
        <dbReference type="ARBA" id="ARBA00006739"/>
    </source>
</evidence>
<reference evidence="8" key="1">
    <citation type="submission" date="2017-02" db="EMBL/GenBank/DDBJ databases">
        <authorList>
            <person name="Dridi B."/>
        </authorList>
    </citation>
    <scope>NUCLEOTIDE SEQUENCE [LARGE SCALE GENOMIC DNA]</scope>
    <source>
        <strain evidence="8">B Co 03.10</strain>
    </source>
</reference>
<dbReference type="Pfam" id="PF00535">
    <property type="entry name" value="Glycos_transf_2"/>
    <property type="match status" value="1"/>
</dbReference>
<feature type="domain" description="Glycosyltransferase 2-like" evidence="6">
    <location>
        <begin position="117"/>
        <end position="259"/>
    </location>
</feature>
<comment type="similarity">
    <text evidence="2">Belongs to the glycosyltransferase 2 family.</text>
</comment>
<evidence type="ECO:0000256" key="4">
    <source>
        <dbReference type="ARBA" id="ARBA00022679"/>
    </source>
</evidence>
<evidence type="ECO:0000313" key="8">
    <source>
        <dbReference type="Proteomes" id="UP000196581"/>
    </source>
</evidence>
<organism evidence="7 8">
    <name type="scientific">Brevibacterium yomogidense</name>
    <dbReference type="NCBI Taxonomy" id="946573"/>
    <lineage>
        <taxon>Bacteria</taxon>
        <taxon>Bacillati</taxon>
        <taxon>Actinomycetota</taxon>
        <taxon>Actinomycetes</taxon>
        <taxon>Micrococcales</taxon>
        <taxon>Brevibacteriaceae</taxon>
        <taxon>Brevibacterium</taxon>
    </lineage>
</organism>
<dbReference type="SUPFAM" id="SSF53448">
    <property type="entry name" value="Nucleotide-diphospho-sugar transferases"/>
    <property type="match status" value="1"/>
</dbReference>
<dbReference type="EMBL" id="FWFF01000005">
    <property type="protein sequence ID" value="SLM95309.1"/>
    <property type="molecule type" value="Genomic_DNA"/>
</dbReference>
<dbReference type="InterPro" id="IPR001173">
    <property type="entry name" value="Glyco_trans_2-like"/>
</dbReference>
<evidence type="ECO:0000256" key="1">
    <source>
        <dbReference type="ARBA" id="ARBA00004776"/>
    </source>
</evidence>
<comment type="pathway">
    <text evidence="1">Cell wall biogenesis; cell wall polysaccharide biosynthesis.</text>
</comment>
<keyword evidence="3" id="KW-0328">Glycosyltransferase</keyword>
<protein>
    <submittedName>
        <fullName evidence="7">Glycosyltransferase</fullName>
    </submittedName>
</protein>
<dbReference type="Proteomes" id="UP000196581">
    <property type="component" value="Unassembled WGS sequence"/>
</dbReference>
<sequence length="393" mass="44428">MNDPRRNRKLLTADPGRSHQVPQNDGPFDLPDSPNAWDRSSHLRRDAHVLDVGPLDEATQTFELPPPTTAKSPRPSAAPAPPDGGAADTAKPEVSFTPLTSRRYGFGVVVLTQGKRPEDLRRGLESLQAQRGVDLDILCVGNGWEPTGLPEGVRSLALPENLGIPAGRNEGVPHVSGEFLFFLDDDAWLPDDTTLMRMAQLMRTQPRIGLVQPRVIDPTRDDAPTRWIPRLRKGSAEQSSSVFSVWEGAVALQRRAFDESGGWPAPFWYAHEGIELAWRVWDAGYQVWYMGDITAAHPVIDPKRHDEYFFMNARNRVWLARRNLPFPFSWAYVGSWTLVQMLRWRSKPDQLRPWFEGWRSGWRDDPWAEDEPHRKLSGRGLLAMSMNGRPPVV</sequence>
<dbReference type="Gene3D" id="3.90.550.10">
    <property type="entry name" value="Spore Coat Polysaccharide Biosynthesis Protein SpsA, Chain A"/>
    <property type="match status" value="1"/>
</dbReference>
<evidence type="ECO:0000256" key="5">
    <source>
        <dbReference type="SAM" id="MobiDB-lite"/>
    </source>
</evidence>